<evidence type="ECO:0000259" key="6">
    <source>
        <dbReference type="Pfam" id="PF01749"/>
    </source>
</evidence>
<dbReference type="PANTHER" id="PTHR23316">
    <property type="entry name" value="IMPORTIN ALPHA"/>
    <property type="match status" value="1"/>
</dbReference>
<dbReference type="SUPFAM" id="SSF48371">
    <property type="entry name" value="ARM repeat"/>
    <property type="match status" value="1"/>
</dbReference>
<reference evidence="7" key="1">
    <citation type="submission" date="2018-10" db="EMBL/GenBank/DDBJ databases">
        <title>Hidden diversity of soil giant viruses.</title>
        <authorList>
            <person name="Schulz F."/>
            <person name="Alteio L."/>
            <person name="Goudeau D."/>
            <person name="Ryan E.M."/>
            <person name="Malmstrom R.R."/>
            <person name="Blanchard J."/>
            <person name="Woyke T."/>
        </authorList>
    </citation>
    <scope>NUCLEOTIDE SEQUENCE</scope>
    <source>
        <strain evidence="7">SYV1</strain>
    </source>
</reference>
<evidence type="ECO:0000256" key="5">
    <source>
        <dbReference type="SAM" id="MobiDB-lite"/>
    </source>
</evidence>
<dbReference type="PIRSF" id="PIRSF005673">
    <property type="entry name" value="Importin_alpha"/>
    <property type="match status" value="1"/>
</dbReference>
<keyword evidence="3" id="KW-0677">Repeat</keyword>
<name>A0A3G5AHD2_9VIRU</name>
<evidence type="ECO:0000256" key="2">
    <source>
        <dbReference type="ARBA" id="ARBA00022448"/>
    </source>
</evidence>
<sequence length="547" mass="61513">MSYNRIKPSGSTTTKNTKNQGIRTVKKGINVMENRTRRFEQANALRKSQREDSMQSRRRIEDLQDEKGNISSSSFQTVEEKMNYIQELKHMIESNDSSIQVDGTTRLRRLLSISKDPPIQEVLESGMLPRLVSFLSCFQFPILQFETLWALTNIASGTTPQVQELLRYDVIPTFIHLVGSPHEDVREQAIWVLGNIAGDSAPYRDEVLKQGALHAILQVCGMMKDIKIGTLKNITWTISNFARGVMNGQFDPPDFDLLRPALPVLAQLIHIDDEDVLTDACWGLSYLADDRGAENIQIQAVLNVGVMKRLVELLLHASPKIQIPALRAVGNIIAGDKHQTQAALDVGAVSALGRLLVHTKKNIRKEATWSLSNVMAGTSNQIQEVLNAHLIPPLLEILAKDDYEVQKEAMWAISNATSGGTHNQIIYLGEFGCLPPLCRLLDCTEVKVILLVLDAIENVLKSEEWCQTGEEPAAEGSRFQDKIEECGGIRQIEMLQRHENQDIYTRAQRILCTYFDAKEISDVPFTSNEQEQREEKQSFSTASRFLF</sequence>
<evidence type="ECO:0000313" key="7">
    <source>
        <dbReference type="EMBL" id="AYV86548.1"/>
    </source>
</evidence>
<keyword evidence="2" id="KW-0813">Transport</keyword>
<dbReference type="SMART" id="SM00185">
    <property type="entry name" value="ARM"/>
    <property type="match status" value="8"/>
</dbReference>
<dbReference type="Pfam" id="PF01749">
    <property type="entry name" value="IBB"/>
    <property type="match status" value="1"/>
</dbReference>
<comment type="similarity">
    <text evidence="1">Belongs to the importin alpha family.</text>
</comment>
<evidence type="ECO:0000256" key="4">
    <source>
        <dbReference type="ARBA" id="ARBA00022927"/>
    </source>
</evidence>
<proteinExistence type="inferred from homology"/>
<dbReference type="Pfam" id="PF00514">
    <property type="entry name" value="Arm"/>
    <property type="match status" value="7"/>
</dbReference>
<dbReference type="EMBL" id="MK072509">
    <property type="protein sequence ID" value="AYV86548.1"/>
    <property type="molecule type" value="Genomic_DNA"/>
</dbReference>
<feature type="region of interest" description="Disordered" evidence="5">
    <location>
        <begin position="1"/>
        <end position="21"/>
    </location>
</feature>
<dbReference type="Gene3D" id="1.25.10.10">
    <property type="entry name" value="Leucine-rich Repeat Variant"/>
    <property type="match status" value="1"/>
</dbReference>
<keyword evidence="4" id="KW-0653">Protein transport</keyword>
<dbReference type="FunFam" id="1.25.10.10:FF:000009">
    <property type="entry name" value="Importin subunit alpha"/>
    <property type="match status" value="1"/>
</dbReference>
<dbReference type="InterPro" id="IPR002652">
    <property type="entry name" value="Importin-a_IBB"/>
</dbReference>
<dbReference type="InterPro" id="IPR024931">
    <property type="entry name" value="Importin_alpha"/>
</dbReference>
<dbReference type="Pfam" id="PF16186">
    <property type="entry name" value="Arm_3"/>
    <property type="match status" value="1"/>
</dbReference>
<gene>
    <name evidence="7" type="ORF">Sylvanvirus3_2</name>
</gene>
<feature type="region of interest" description="Disordered" evidence="5">
    <location>
        <begin position="525"/>
        <end position="547"/>
    </location>
</feature>
<dbReference type="InterPro" id="IPR011989">
    <property type="entry name" value="ARM-like"/>
</dbReference>
<feature type="domain" description="IBB" evidence="6">
    <location>
        <begin position="27"/>
        <end position="105"/>
    </location>
</feature>
<dbReference type="InterPro" id="IPR032413">
    <property type="entry name" value="Arm_3"/>
</dbReference>
<feature type="compositionally biased region" description="Polar residues" evidence="5">
    <location>
        <begin position="538"/>
        <end position="547"/>
    </location>
</feature>
<accession>A0A3G5AHD2</accession>
<dbReference type="GO" id="GO:0015031">
    <property type="term" value="P:protein transport"/>
    <property type="evidence" value="ECO:0007669"/>
    <property type="project" value="UniProtKB-KW"/>
</dbReference>
<organism evidence="7">
    <name type="scientific">Sylvanvirus sp</name>
    <dbReference type="NCBI Taxonomy" id="2487774"/>
    <lineage>
        <taxon>Viruses</taxon>
    </lineage>
</organism>
<protein>
    <recommendedName>
        <fullName evidence="6">IBB domain-containing protein</fullName>
    </recommendedName>
</protein>
<dbReference type="InterPro" id="IPR016024">
    <property type="entry name" value="ARM-type_fold"/>
</dbReference>
<evidence type="ECO:0000256" key="3">
    <source>
        <dbReference type="ARBA" id="ARBA00022737"/>
    </source>
</evidence>
<dbReference type="InterPro" id="IPR000225">
    <property type="entry name" value="Armadillo"/>
</dbReference>
<evidence type="ECO:0000256" key="1">
    <source>
        <dbReference type="ARBA" id="ARBA00010394"/>
    </source>
</evidence>